<gene>
    <name evidence="4" type="ORF">ENU1_180280</name>
</gene>
<dbReference type="SUPFAM" id="SSF50729">
    <property type="entry name" value="PH domain-like"/>
    <property type="match status" value="1"/>
</dbReference>
<evidence type="ECO:0000256" key="1">
    <source>
        <dbReference type="SAM" id="Coils"/>
    </source>
</evidence>
<dbReference type="RefSeq" id="XP_008859683.1">
    <property type="nucleotide sequence ID" value="XM_008861461.1"/>
</dbReference>
<keyword evidence="2" id="KW-0812">Transmembrane</keyword>
<feature type="coiled-coil region" evidence="1">
    <location>
        <begin position="925"/>
        <end position="1297"/>
    </location>
</feature>
<dbReference type="GO" id="GO:0005929">
    <property type="term" value="C:cilium"/>
    <property type="evidence" value="ECO:0007669"/>
    <property type="project" value="GOC"/>
</dbReference>
<protein>
    <submittedName>
        <fullName evidence="4">KID repeat-containing protein</fullName>
    </submittedName>
</protein>
<dbReference type="GeneID" id="20075861"/>
<organism evidence="4 5">
    <name type="scientific">Entamoeba nuttalli (strain P19)</name>
    <name type="common">Amoeba</name>
    <dbReference type="NCBI Taxonomy" id="1076696"/>
    <lineage>
        <taxon>Eukaryota</taxon>
        <taxon>Amoebozoa</taxon>
        <taxon>Evosea</taxon>
        <taxon>Archamoebae</taxon>
        <taxon>Mastigamoebida</taxon>
        <taxon>Entamoebidae</taxon>
        <taxon>Entamoeba</taxon>
    </lineage>
</organism>
<feature type="coiled-coil region" evidence="1">
    <location>
        <begin position="455"/>
        <end position="886"/>
    </location>
</feature>
<dbReference type="GO" id="GO:0035735">
    <property type="term" value="P:intraciliary transport involved in cilium assembly"/>
    <property type="evidence" value="ECO:0007669"/>
    <property type="project" value="InterPro"/>
</dbReference>
<feature type="transmembrane region" description="Helical" evidence="2">
    <location>
        <begin position="1665"/>
        <end position="1685"/>
    </location>
</feature>
<dbReference type="InterPro" id="IPR030465">
    <property type="entry name" value="CEP131"/>
</dbReference>
<dbReference type="PANTHER" id="PTHR31540">
    <property type="entry name" value="CENTROSOMAL PROTEIN OF 131 KDA"/>
    <property type="match status" value="1"/>
</dbReference>
<dbReference type="PROSITE" id="PS50003">
    <property type="entry name" value="PH_DOMAIN"/>
    <property type="match status" value="1"/>
</dbReference>
<dbReference type="InterPro" id="IPR001849">
    <property type="entry name" value="PH_domain"/>
</dbReference>
<dbReference type="EMBL" id="JH929143">
    <property type="protein sequence ID" value="EKE37982.1"/>
    <property type="molecule type" value="Genomic_DNA"/>
</dbReference>
<dbReference type="PANTHER" id="PTHR31540:SF1">
    <property type="entry name" value="CENTROSOMAL PROTEIN OF 131 KDA"/>
    <property type="match status" value="1"/>
</dbReference>
<reference evidence="4 5" key="1">
    <citation type="submission" date="2011-11" db="EMBL/GenBank/DDBJ databases">
        <authorList>
            <person name="Hannick L."/>
            <person name="Karamycheva S."/>
            <person name="Lorenzi H."/>
            <person name="Caler E."/>
        </authorList>
    </citation>
    <scope>NUCLEOTIDE SEQUENCE [LARGE SCALE GENOMIC DNA]</scope>
    <source>
        <strain evidence="4 5">P19</strain>
    </source>
</reference>
<evidence type="ECO:0000256" key="2">
    <source>
        <dbReference type="SAM" id="Phobius"/>
    </source>
</evidence>
<dbReference type="OMA" id="MNQQIEK"/>
<dbReference type="VEuPathDB" id="AmoebaDB:ENU1_180280"/>
<dbReference type="Proteomes" id="UP000006769">
    <property type="component" value="Unassembled WGS sequence"/>
</dbReference>
<sequence>MLPVWCALHGQTVELFHEQRVCFSLKGAKIMMVSSEEYNLPPELLQTYKYSIMIKPVSDEEKVFFFCDELMFKRWTKYINDSVEGKDLEGSSFTLSQRDSKTFQKMSKIKVLFAGAEHLLHDEIGTIFNEISLNTTKEGNVLMKQKVGLKKKYLPVYIVVSPPLLLIFQSQNDYKNIKPFAILNLLNITVKLSDHHENTIILQGKKNLFFKTGFDNKKLYYYKDLCCFCIEKDQLSSWMTIIKATVDLVWRVWGAMMSAQPFDPSLFGSVNESSVDSEEDRKDQQNQTIPIIDSIGSSRMKKTQKEQRGLNKINSFDEVVEKKRKEDLEKLKKAKEELSKLEEEKIAAEKEKEEANEKVQKLEEEMREKKIEIEKLKVEREESFRLLKGQKEQSLCEIQRVEQEKEKKIKEEVEKAHHLREKEFEELLKRIKELEAINLENEYNKDEIKKKCLEISNIQEEKEELILSIQEIKEENEKRIKEIKNLQENKEENVRIFEEMKKEIEEREKELIIERKQEIELQNEVQRITNKSNNDVEKLTNQIEVLQKEINNQRSLLQEIEEKNKFFNNEIKEAKIKEQQTKEFFTEEMNQITKKGEEERNRIMKENVIMKEEIEKLNKEKEEINEKYNKKEIENEGDKEKLKNEIQKREEIENDKTSLQNQIFQLKKIIEELEEGNNSNTNKINVLTEECSKKDIEIENIKKEFEQEIKNEREKQIKGKEEEIIKIKEEMKMAEENYKNNISTIITKKDLEIYQLKEEEQNKEKEIDILTNQKEIISNELITKKEENEILKEKINETLKELKEKEESNNQYQQINEEMKEKLKEKENEIKIKEEKITNKEKEMEELKNNCNKLEKENEKRFKEKINELNKEIEEQKKNIKNIKEEEYLFADIILDNEEIKELKEEMIHSKLNRKMIEFIKKKEMEQLINDKKDLEIQLSKYQIENQKIKNQNDELKKINQTKENEKVLLNEINEILQNKINELKEKDKIQEDENNKLQSEITNYSKTITSLTEKIELCKTENTKIENKIQQKENEIEEIKKEKEIALEELNYEIKKKIKDFENQIKEQEIIQNNQIITIKEKDQNIYELKQNIEKMKKIIEETPLKEHEEENNKILKLKEENELLENKNKENIQKIEVLKKKEEELNNKIQLIEQEKINLNKEINIEIQKLKEELENEKNEKEKMKDFIKQKEIELQKEKDEKECIIQQKIRDEKEKINAQESVRKMAEKIVQQKIEESQKKNILESLEEEKRNRKKIENEKEIIEKDKEIMEKNINSLKEEIEELKKKDKKKIEDIKLIELIKQPTPYINEIKKDTKITPYGSFILNKIFPEKQQISTILKIISLGLKSITSLTNIHLENVLICFLEMLIMKGEVLKPQKGEFLRIEYHGSNSQIVNALFEVVNVDNYITTIAYALRGKAFKLNAQAKFEWKQSKSKCIGKLTSKEWFIKGYIEDKFIEIIMPPMINGRFNGDASVICDDKITINVHHGKACGDNGNIKVDVILKENKIKELKIKVEGEESHGFYAESEIFCVPISLQQNMEEMKLMNPVIIAAENGSDFEEVYNIIQKRYEKQLLELHFIEVQNEWKLKIENVNEKNLKKTYEKNGIIDVLPESIDKLKENELINVLQSYHEQIKTMGENKNDDIKEVTEEYQKKLEKMGTILQIVVVVSFALMAIVINMMLF</sequence>
<proteinExistence type="predicted"/>
<evidence type="ECO:0000259" key="3">
    <source>
        <dbReference type="PROSITE" id="PS50003"/>
    </source>
</evidence>
<feature type="domain" description="PH" evidence="3">
    <location>
        <begin position="134"/>
        <end position="247"/>
    </location>
</feature>
<evidence type="ECO:0000313" key="5">
    <source>
        <dbReference type="Proteomes" id="UP000006769"/>
    </source>
</evidence>
<accession>K2GVY4</accession>
<feature type="coiled-coil region" evidence="1">
    <location>
        <begin position="321"/>
        <end position="422"/>
    </location>
</feature>
<keyword evidence="1" id="KW-0175">Coiled coil</keyword>
<name>K2GVY4_ENTNP</name>
<keyword evidence="2" id="KW-1133">Transmembrane helix</keyword>
<keyword evidence="2" id="KW-0472">Membrane</keyword>
<dbReference type="OrthoDB" id="10476432at2759"/>
<evidence type="ECO:0000313" key="4">
    <source>
        <dbReference type="EMBL" id="EKE37982.1"/>
    </source>
</evidence>